<dbReference type="InterPro" id="IPR027417">
    <property type="entry name" value="P-loop_NTPase"/>
</dbReference>
<dbReference type="PANTHER" id="PTHR41930:SF1">
    <property type="entry name" value="DEPHOSPHO-COA KINASE"/>
    <property type="match status" value="1"/>
</dbReference>
<evidence type="ECO:0008006" key="3">
    <source>
        <dbReference type="Google" id="ProtNLM"/>
    </source>
</evidence>
<evidence type="ECO:0000313" key="1">
    <source>
        <dbReference type="EMBL" id="PJB16074.1"/>
    </source>
</evidence>
<dbReference type="Proteomes" id="UP000230611">
    <property type="component" value="Unassembled WGS sequence"/>
</dbReference>
<reference evidence="2" key="1">
    <citation type="submission" date="2017-09" db="EMBL/GenBank/DDBJ databases">
        <title>Depth-based differentiation of microbial function through sediment-hosted aquifers and enrichment of novel symbionts in the deep terrestrial subsurface.</title>
        <authorList>
            <person name="Probst A.J."/>
            <person name="Ladd B."/>
            <person name="Jarett J.K."/>
            <person name="Geller-Mcgrath D.E."/>
            <person name="Sieber C.M.K."/>
            <person name="Emerson J.B."/>
            <person name="Anantharaman K."/>
            <person name="Thomas B.C."/>
            <person name="Malmstrom R."/>
            <person name="Stieglmeier M."/>
            <person name="Klingl A."/>
            <person name="Woyke T."/>
            <person name="Ryan C.M."/>
            <person name="Banfield J.F."/>
        </authorList>
    </citation>
    <scope>NUCLEOTIDE SEQUENCE [LARGE SCALE GENOMIC DNA]</scope>
</reference>
<dbReference type="EMBL" id="PFUO01000120">
    <property type="protein sequence ID" value="PJB16074.1"/>
    <property type="molecule type" value="Genomic_DNA"/>
</dbReference>
<sequence length="167" mass="18869">MANKIIIGLVGEICAGKGIVVKYLAEKHGAASYRFSTMLRDLLARLYLPLSRKNMQNISTAIRQYFGEDIIAKVITEDVKNNKNKIIIVDGVRRIADIKYLKKIPGFKLVRLVAAPEIRYQRLIARKENPGDKNKTYKEFLADHKKEADSQVPLVMAQADLEINNNG</sequence>
<dbReference type="AlphaFoldDB" id="A0A2M8AF41"/>
<evidence type="ECO:0000313" key="2">
    <source>
        <dbReference type="Proteomes" id="UP000230611"/>
    </source>
</evidence>
<proteinExistence type="predicted"/>
<dbReference type="SUPFAM" id="SSF52540">
    <property type="entry name" value="P-loop containing nucleoside triphosphate hydrolases"/>
    <property type="match status" value="1"/>
</dbReference>
<accession>A0A2M8AF41</accession>
<dbReference type="Pfam" id="PF13238">
    <property type="entry name" value="AAA_18"/>
    <property type="match status" value="1"/>
</dbReference>
<dbReference type="Gene3D" id="3.40.50.300">
    <property type="entry name" value="P-loop containing nucleotide triphosphate hydrolases"/>
    <property type="match status" value="1"/>
</dbReference>
<name>A0A2M8AF41_9BACT</name>
<dbReference type="PANTHER" id="PTHR41930">
    <property type="entry name" value="UPF0200 PROTEIN MJ1399"/>
    <property type="match status" value="1"/>
</dbReference>
<protein>
    <recommendedName>
        <fullName evidence="3">Dephospho-CoA kinase</fullName>
    </recommendedName>
</protein>
<organism evidence="1 2">
    <name type="scientific">Candidatus Falkowbacteria bacterium CG_4_9_14_3_um_filter_38_19</name>
    <dbReference type="NCBI Taxonomy" id="1974559"/>
    <lineage>
        <taxon>Bacteria</taxon>
        <taxon>Candidatus Falkowiibacteriota</taxon>
    </lineage>
</organism>
<feature type="non-terminal residue" evidence="1">
    <location>
        <position position="167"/>
    </location>
</feature>
<comment type="caution">
    <text evidence="1">The sequence shown here is derived from an EMBL/GenBank/DDBJ whole genome shotgun (WGS) entry which is preliminary data.</text>
</comment>
<gene>
    <name evidence="1" type="ORF">CO116_02650</name>
</gene>